<sequence>MVILTTTIFVLITMYYITGIDDVYKPNDASNYDGKYNVPISNDLCADLGFSFKLLHQRSQGVDTSDYFFSNCHMNSYNEFSGYIYPKDSPSQRVFWEQFDGGVDYALPEK</sequence>
<keyword evidence="2" id="KW-1185">Reference proteome</keyword>
<comment type="caution">
    <text evidence="1">The sequence shown here is derived from an EMBL/GenBank/DDBJ whole genome shotgun (WGS) entry which is preliminary data.</text>
</comment>
<evidence type="ECO:0000313" key="2">
    <source>
        <dbReference type="Proteomes" id="UP001201273"/>
    </source>
</evidence>
<evidence type="ECO:0000313" key="1">
    <source>
        <dbReference type="EMBL" id="MCE2597254.1"/>
    </source>
</evidence>
<protein>
    <submittedName>
        <fullName evidence="1">Uncharacterized protein</fullName>
    </submittedName>
</protein>
<dbReference type="RefSeq" id="WP_233055008.1">
    <property type="nucleotide sequence ID" value="NZ_JAIMJA010000037.1"/>
</dbReference>
<gene>
    <name evidence="1" type="ORF">K6Y31_20990</name>
</gene>
<organism evidence="1 2">
    <name type="scientific">Motilimonas cestriensis</name>
    <dbReference type="NCBI Taxonomy" id="2742685"/>
    <lineage>
        <taxon>Bacteria</taxon>
        <taxon>Pseudomonadati</taxon>
        <taxon>Pseudomonadota</taxon>
        <taxon>Gammaproteobacteria</taxon>
        <taxon>Alteromonadales</taxon>
        <taxon>Alteromonadales genera incertae sedis</taxon>
        <taxon>Motilimonas</taxon>
    </lineage>
</organism>
<accession>A0ABS8WDY2</accession>
<proteinExistence type="predicted"/>
<dbReference type="EMBL" id="JAIMJA010000037">
    <property type="protein sequence ID" value="MCE2597254.1"/>
    <property type="molecule type" value="Genomic_DNA"/>
</dbReference>
<name>A0ABS8WDY2_9GAMM</name>
<dbReference type="Proteomes" id="UP001201273">
    <property type="component" value="Unassembled WGS sequence"/>
</dbReference>
<reference evidence="1 2" key="1">
    <citation type="journal article" date="2022" name="Environ. Microbiol. Rep.">
        <title>Eco-phylogenetic analyses reveal divergent evolution of vitamin B12 metabolism in the marine bacterial family 'Psychromonadaceae'.</title>
        <authorList>
            <person name="Jin X."/>
            <person name="Yang Y."/>
            <person name="Cao H."/>
            <person name="Gao B."/>
            <person name="Zhao Z."/>
        </authorList>
    </citation>
    <scope>NUCLEOTIDE SEQUENCE [LARGE SCALE GENOMIC DNA]</scope>
    <source>
        <strain evidence="1 2">MKS20</strain>
    </source>
</reference>